<evidence type="ECO:0008006" key="3">
    <source>
        <dbReference type="Google" id="ProtNLM"/>
    </source>
</evidence>
<protein>
    <recommendedName>
        <fullName evidence="3">Glycosyltransferase family 17</fullName>
    </recommendedName>
</protein>
<evidence type="ECO:0000313" key="2">
    <source>
        <dbReference type="Proteomes" id="UP000682802"/>
    </source>
</evidence>
<proteinExistence type="predicted"/>
<accession>A0ABX8GSB1</accession>
<organism evidence="1 2">
    <name type="scientific">Flammeovirga kamogawensis</name>
    <dbReference type="NCBI Taxonomy" id="373891"/>
    <lineage>
        <taxon>Bacteria</taxon>
        <taxon>Pseudomonadati</taxon>
        <taxon>Bacteroidota</taxon>
        <taxon>Cytophagia</taxon>
        <taxon>Cytophagales</taxon>
        <taxon>Flammeovirgaceae</taxon>
        <taxon>Flammeovirga</taxon>
    </lineage>
</organism>
<reference evidence="1 2" key="1">
    <citation type="submission" date="2021-05" db="EMBL/GenBank/DDBJ databases">
        <title>Comparative genomic studies on the polysaccharide-degrading batcterial strains of the Flammeovirga genus.</title>
        <authorList>
            <person name="Zewei F."/>
            <person name="Zheng Z."/>
            <person name="Yu L."/>
            <person name="Ruyue G."/>
            <person name="Yanhong M."/>
            <person name="Yuanyuan C."/>
            <person name="Jingyan G."/>
            <person name="Wenjun H."/>
        </authorList>
    </citation>
    <scope>NUCLEOTIDE SEQUENCE [LARGE SCALE GENOMIC DNA]</scope>
    <source>
        <strain evidence="1 2">YS10</strain>
    </source>
</reference>
<name>A0ABX8GSB1_9BACT</name>
<dbReference type="Pfam" id="PF04724">
    <property type="entry name" value="Glyco_transf_17"/>
    <property type="match status" value="1"/>
</dbReference>
<dbReference type="RefSeq" id="WP_144073892.1">
    <property type="nucleotide sequence ID" value="NZ_CP076128.1"/>
</dbReference>
<dbReference type="EMBL" id="CP076128">
    <property type="protein sequence ID" value="QWG06474.1"/>
    <property type="molecule type" value="Genomic_DNA"/>
</dbReference>
<evidence type="ECO:0000313" key="1">
    <source>
        <dbReference type="EMBL" id="QWG06474.1"/>
    </source>
</evidence>
<dbReference type="PANTHER" id="PTHR12224">
    <property type="entry name" value="BETA-1,4-MANNOSYL-GLYCOPROTEIN BETA-1,4-N-ACETYLGLUCOSAMINYL-TRANSFERASE"/>
    <property type="match status" value="1"/>
</dbReference>
<dbReference type="PANTHER" id="PTHR12224:SF0">
    <property type="entry name" value="BETA-1,4-MANNOSYL-GLYCOPROTEIN 4-BETA-N-ACETYLGLUCOSAMINYLTRANSFERASE"/>
    <property type="match status" value="1"/>
</dbReference>
<sequence length="295" mass="35953">MRKIYDCFMLFNELDLLEIRLKLYYEHVDHFVIVECNQSFVGKTKAFVFEENKNRFKKYIDKIIYIKLENELVSDNFWDNEATHRNAITRGLNDANEDDIIFISDLDEFYDLKLLDREKTFDQVYKIEIPHHNYFINYKTNIIFNLTFVGTLQQIKKTNNTLDEIRKSEDFRHIVYNPKEDKCAHMSYVFGWDIDVYIYKLNSFSHQEYNKKPYTSTKHIKHCLKFPTEIFMRSGTWIEYISPEETMFADLIDEYPHLFQKETNFKPNNFSEWIFYLRRKLYKLTSKFIGKKFQV</sequence>
<keyword evidence="2" id="KW-1185">Reference proteome</keyword>
<gene>
    <name evidence="1" type="ORF">KM029_14190</name>
</gene>
<dbReference type="InterPro" id="IPR006813">
    <property type="entry name" value="Glyco_trans_17"/>
</dbReference>
<dbReference type="Proteomes" id="UP000682802">
    <property type="component" value="Chromosome 1"/>
</dbReference>